<evidence type="ECO:0000313" key="16">
    <source>
        <dbReference type="Proteomes" id="UP000277766"/>
    </source>
</evidence>
<dbReference type="Gene3D" id="3.30.230.10">
    <property type="match status" value="1"/>
</dbReference>
<dbReference type="InterPro" id="IPR006203">
    <property type="entry name" value="GHMP_knse_ATP-bd_CS"/>
</dbReference>
<dbReference type="UniPathway" id="UPA00050">
    <property type="reaction ID" value="UER00064"/>
</dbReference>
<dbReference type="Gene3D" id="3.30.70.890">
    <property type="entry name" value="GHMP kinase, C-terminal domain"/>
    <property type="match status" value="1"/>
</dbReference>
<dbReference type="InterPro" id="IPR006204">
    <property type="entry name" value="GHMP_kinase_N_dom"/>
</dbReference>
<keyword evidence="12" id="KW-0963">Cytoplasm</keyword>
<dbReference type="SUPFAM" id="SSF54211">
    <property type="entry name" value="Ribosomal protein S5 domain 2-like"/>
    <property type="match status" value="1"/>
</dbReference>
<sequence length="330" mass="34013">MSAQPDPPSLPSAPPTSPDLLSDSAAAILVRVPASSANLGPGFDALGLSLPLYTTVQVRPAHALQIIPLGEILAGTPADESNYVYASMQALAAEVNQPLPPMRVEIRSDVPLARGLGSSAAALLAGLLAANTVLGEPLDRTEMLHLASRLEGHPDNVAPALLGGIVVGTFDGQQAHVLRIEPPAHLGVTLLIPDFELSTAEARRVMPGHYSQADAVFALSHAALTTAALMSGQLDLLAHAMQDRLHQPYRAPLVPGLKQILTEAPEHGALGVALSGAGPTVLCFHNRTQPTAPLHTFLRGVMAGQGVGGQVVALPVDLEGAQVSQVAAPS</sequence>
<keyword evidence="8 12" id="KW-0547">Nucleotide-binding</keyword>
<evidence type="ECO:0000256" key="7">
    <source>
        <dbReference type="ARBA" id="ARBA00022697"/>
    </source>
</evidence>
<dbReference type="Pfam" id="PF00288">
    <property type="entry name" value="GHMP_kinases_N"/>
    <property type="match status" value="1"/>
</dbReference>
<dbReference type="NCBIfam" id="TIGR00191">
    <property type="entry name" value="thrB"/>
    <property type="match status" value="1"/>
</dbReference>
<evidence type="ECO:0000259" key="14">
    <source>
        <dbReference type="Pfam" id="PF08544"/>
    </source>
</evidence>
<keyword evidence="10 12" id="KW-0067">ATP-binding</keyword>
<dbReference type="RefSeq" id="WP_126353024.1">
    <property type="nucleotide sequence ID" value="NZ_RXPE01000033.1"/>
</dbReference>
<protein>
    <recommendedName>
        <fullName evidence="4 12">Homoserine kinase</fullName>
        <shortName evidence="12">HK</shortName>
        <shortName evidence="12">HSK</shortName>
        <ecNumber evidence="3 12">2.7.1.39</ecNumber>
    </recommendedName>
</protein>
<dbReference type="InterPro" id="IPR013750">
    <property type="entry name" value="GHMP_kinase_C_dom"/>
</dbReference>
<dbReference type="InterPro" id="IPR020568">
    <property type="entry name" value="Ribosomal_Su5_D2-typ_SF"/>
</dbReference>
<evidence type="ECO:0000259" key="13">
    <source>
        <dbReference type="Pfam" id="PF00288"/>
    </source>
</evidence>
<dbReference type="EC" id="2.7.1.39" evidence="3 12"/>
<dbReference type="PANTHER" id="PTHR20861">
    <property type="entry name" value="HOMOSERINE/4-DIPHOSPHOCYTIDYL-2-C-METHYL-D-ERYTHRITOL KINASE"/>
    <property type="match status" value="1"/>
</dbReference>
<evidence type="ECO:0000256" key="5">
    <source>
        <dbReference type="ARBA" id="ARBA00022605"/>
    </source>
</evidence>
<dbReference type="GO" id="GO:0009088">
    <property type="term" value="P:threonine biosynthetic process"/>
    <property type="evidence" value="ECO:0007669"/>
    <property type="project" value="UniProtKB-UniRule"/>
</dbReference>
<dbReference type="InterPro" id="IPR000870">
    <property type="entry name" value="Homoserine_kinase"/>
</dbReference>
<dbReference type="SUPFAM" id="SSF55060">
    <property type="entry name" value="GHMP Kinase, C-terminal domain"/>
    <property type="match status" value="1"/>
</dbReference>
<dbReference type="AlphaFoldDB" id="A0A431VPZ5"/>
<gene>
    <name evidence="12" type="primary">thrB</name>
    <name evidence="15" type="ORF">EJ104_11675</name>
</gene>
<dbReference type="PRINTS" id="PR00958">
    <property type="entry name" value="HOMSERKINASE"/>
</dbReference>
<comment type="function">
    <text evidence="12">Catalyzes the ATP-dependent phosphorylation of L-homoserine to L-homoserine phosphate.</text>
</comment>
<keyword evidence="16" id="KW-1185">Reference proteome</keyword>
<dbReference type="PIRSF" id="PIRSF000676">
    <property type="entry name" value="Homoser_kin"/>
    <property type="match status" value="1"/>
</dbReference>
<evidence type="ECO:0000256" key="10">
    <source>
        <dbReference type="ARBA" id="ARBA00022840"/>
    </source>
</evidence>
<dbReference type="EMBL" id="RXPE01000033">
    <property type="protein sequence ID" value="RTR25257.1"/>
    <property type="molecule type" value="Genomic_DNA"/>
</dbReference>
<reference evidence="15 16" key="1">
    <citation type="submission" date="2018-12" db="EMBL/GenBank/DDBJ databases">
        <title>Deinococcus radiophilus ATCC 27603 genome sequencing and assembly.</title>
        <authorList>
            <person name="Maclea K.S."/>
            <person name="Maynard C.R."/>
        </authorList>
    </citation>
    <scope>NUCLEOTIDE SEQUENCE [LARGE SCALE GENOMIC DNA]</scope>
    <source>
        <strain evidence="15 16">ATCC 27603</strain>
    </source>
</reference>
<evidence type="ECO:0000256" key="8">
    <source>
        <dbReference type="ARBA" id="ARBA00022741"/>
    </source>
</evidence>
<evidence type="ECO:0000256" key="1">
    <source>
        <dbReference type="ARBA" id="ARBA00005015"/>
    </source>
</evidence>
<dbReference type="InterPro" id="IPR014721">
    <property type="entry name" value="Ribsml_uS5_D2-typ_fold_subgr"/>
</dbReference>
<keyword evidence="7 12" id="KW-0791">Threonine biosynthesis</keyword>
<comment type="catalytic activity">
    <reaction evidence="11 12">
        <text>L-homoserine + ATP = O-phospho-L-homoserine + ADP + H(+)</text>
        <dbReference type="Rhea" id="RHEA:13985"/>
        <dbReference type="ChEBI" id="CHEBI:15378"/>
        <dbReference type="ChEBI" id="CHEBI:30616"/>
        <dbReference type="ChEBI" id="CHEBI:57476"/>
        <dbReference type="ChEBI" id="CHEBI:57590"/>
        <dbReference type="ChEBI" id="CHEBI:456216"/>
        <dbReference type="EC" id="2.7.1.39"/>
    </reaction>
</comment>
<dbReference type="Pfam" id="PF08544">
    <property type="entry name" value="GHMP_kinases_C"/>
    <property type="match status" value="1"/>
</dbReference>
<evidence type="ECO:0000256" key="4">
    <source>
        <dbReference type="ARBA" id="ARBA00017858"/>
    </source>
</evidence>
<feature type="domain" description="GHMP kinase N-terminal" evidence="13">
    <location>
        <begin position="82"/>
        <end position="164"/>
    </location>
</feature>
<organism evidence="15 16">
    <name type="scientific">Deinococcus radiophilus</name>
    <dbReference type="NCBI Taxonomy" id="32062"/>
    <lineage>
        <taxon>Bacteria</taxon>
        <taxon>Thermotogati</taxon>
        <taxon>Deinococcota</taxon>
        <taxon>Deinococci</taxon>
        <taxon>Deinococcales</taxon>
        <taxon>Deinococcaceae</taxon>
        <taxon>Deinococcus</taxon>
    </lineage>
</organism>
<dbReference type="Proteomes" id="UP000277766">
    <property type="component" value="Unassembled WGS sequence"/>
</dbReference>
<evidence type="ECO:0000256" key="3">
    <source>
        <dbReference type="ARBA" id="ARBA00012078"/>
    </source>
</evidence>
<keyword evidence="6 12" id="KW-0808">Transferase</keyword>
<dbReference type="InterPro" id="IPR036554">
    <property type="entry name" value="GHMP_kinase_C_sf"/>
</dbReference>
<comment type="caution">
    <text evidence="15">The sequence shown here is derived from an EMBL/GenBank/DDBJ whole genome shotgun (WGS) entry which is preliminary data.</text>
</comment>
<evidence type="ECO:0000256" key="11">
    <source>
        <dbReference type="ARBA" id="ARBA00049375"/>
    </source>
</evidence>
<keyword evidence="5 12" id="KW-0028">Amino-acid biosynthesis</keyword>
<feature type="domain" description="GHMP kinase C-terminal" evidence="14">
    <location>
        <begin position="227"/>
        <end position="286"/>
    </location>
</feature>
<dbReference type="GO" id="GO:0005737">
    <property type="term" value="C:cytoplasm"/>
    <property type="evidence" value="ECO:0007669"/>
    <property type="project" value="UniProtKB-SubCell"/>
</dbReference>
<dbReference type="PANTHER" id="PTHR20861:SF1">
    <property type="entry name" value="HOMOSERINE KINASE"/>
    <property type="match status" value="1"/>
</dbReference>
<proteinExistence type="inferred from homology"/>
<dbReference type="PROSITE" id="PS00627">
    <property type="entry name" value="GHMP_KINASES_ATP"/>
    <property type="match status" value="1"/>
</dbReference>
<feature type="binding site" evidence="12">
    <location>
        <begin position="111"/>
        <end position="121"/>
    </location>
    <ligand>
        <name>ATP</name>
        <dbReference type="ChEBI" id="CHEBI:30616"/>
    </ligand>
</feature>
<comment type="subcellular location">
    <subcellularLocation>
        <location evidence="12">Cytoplasm</location>
    </subcellularLocation>
</comment>
<keyword evidence="9 12" id="KW-0418">Kinase</keyword>
<evidence type="ECO:0000256" key="2">
    <source>
        <dbReference type="ARBA" id="ARBA00007370"/>
    </source>
</evidence>
<accession>A0A431VPZ5</accession>
<dbReference type="GO" id="GO:0004413">
    <property type="term" value="F:homoserine kinase activity"/>
    <property type="evidence" value="ECO:0007669"/>
    <property type="project" value="UniProtKB-UniRule"/>
</dbReference>
<evidence type="ECO:0000313" key="15">
    <source>
        <dbReference type="EMBL" id="RTR25257.1"/>
    </source>
</evidence>
<name>A0A431VPZ5_9DEIO</name>
<comment type="pathway">
    <text evidence="1 12">Amino-acid biosynthesis; L-threonine biosynthesis; L-threonine from L-aspartate: step 4/5.</text>
</comment>
<dbReference type="GO" id="GO:0005524">
    <property type="term" value="F:ATP binding"/>
    <property type="evidence" value="ECO:0007669"/>
    <property type="project" value="UniProtKB-UniRule"/>
</dbReference>
<evidence type="ECO:0000256" key="9">
    <source>
        <dbReference type="ARBA" id="ARBA00022777"/>
    </source>
</evidence>
<dbReference type="OrthoDB" id="9769912at2"/>
<evidence type="ECO:0000256" key="12">
    <source>
        <dbReference type="HAMAP-Rule" id="MF_00384"/>
    </source>
</evidence>
<comment type="similarity">
    <text evidence="2 12">Belongs to the GHMP kinase family. Homoserine kinase subfamily.</text>
</comment>
<dbReference type="HAMAP" id="MF_00384">
    <property type="entry name" value="Homoser_kinase"/>
    <property type="match status" value="1"/>
</dbReference>
<evidence type="ECO:0000256" key="6">
    <source>
        <dbReference type="ARBA" id="ARBA00022679"/>
    </source>
</evidence>